<organism evidence="2 3">
    <name type="scientific">Methanocaldococcus bathoardescens</name>
    <dbReference type="NCBI Taxonomy" id="1301915"/>
    <lineage>
        <taxon>Archaea</taxon>
        <taxon>Methanobacteriati</taxon>
        <taxon>Methanobacteriota</taxon>
        <taxon>Methanomada group</taxon>
        <taxon>Methanococci</taxon>
        <taxon>Methanococcales</taxon>
        <taxon>Methanocaldococcaceae</taxon>
        <taxon>Methanocaldococcus</taxon>
    </lineage>
</organism>
<proteinExistence type="predicted"/>
<dbReference type="HOGENOM" id="CLU_203607_0_0_2"/>
<evidence type="ECO:0000313" key="3">
    <source>
        <dbReference type="Proteomes" id="UP000028781"/>
    </source>
</evidence>
<keyword evidence="1" id="KW-0175">Coiled coil</keyword>
<name>A0A076LEC4_9EURY</name>
<dbReference type="Proteomes" id="UP000028781">
    <property type="component" value="Chromosome"/>
</dbReference>
<keyword evidence="3" id="KW-1185">Reference proteome</keyword>
<dbReference type="AlphaFoldDB" id="A0A076LEC4"/>
<dbReference type="GeneID" id="24890889"/>
<reference evidence="2 3" key="1">
    <citation type="journal article" date="2015" name="Int. J. Syst. Evol. Microbiol.">
        <title>M ethanocaldococcus bathoardescens sp. nov., a hyperthermophilic methanogen isolated from a volcanically active deep-sea hydrothermal vent.</title>
        <authorList>
            <person name="Stewart L.C."/>
            <person name="Jung J.H."/>
            <person name="Kim Y.T."/>
            <person name="Kwon S.W."/>
            <person name="Park C.S."/>
            <person name="Holden J.F."/>
        </authorList>
    </citation>
    <scope>NUCLEOTIDE SEQUENCE [LARGE SCALE GENOMIC DNA]</scope>
    <source>
        <strain evidence="2 3">JH146</strain>
    </source>
</reference>
<feature type="coiled-coil region" evidence="1">
    <location>
        <begin position="27"/>
        <end position="54"/>
    </location>
</feature>
<sequence length="70" mass="8368">MNQRKEIELLMYDVLPYMANMESIKELLESANSLEDIEQKVKELLEKETNITKKTDLKILLEKIEERKNK</sequence>
<gene>
    <name evidence="2" type="ORF">JH146_0296</name>
</gene>
<dbReference type="KEGG" id="mjh:JH146_0296"/>
<dbReference type="STRING" id="1301915.JH146_0296"/>
<accession>A0A076LEC4</accession>
<dbReference type="EMBL" id="CP009149">
    <property type="protein sequence ID" value="AIJ05147.1"/>
    <property type="molecule type" value="Genomic_DNA"/>
</dbReference>
<dbReference type="RefSeq" id="WP_173400798.1">
    <property type="nucleotide sequence ID" value="NZ_CP009149.1"/>
</dbReference>
<protein>
    <submittedName>
        <fullName evidence="2">Uncharacterized protein</fullName>
    </submittedName>
</protein>
<dbReference type="OrthoDB" id="65985at2157"/>
<evidence type="ECO:0000313" key="2">
    <source>
        <dbReference type="EMBL" id="AIJ05147.1"/>
    </source>
</evidence>
<evidence type="ECO:0000256" key="1">
    <source>
        <dbReference type="SAM" id="Coils"/>
    </source>
</evidence>